<dbReference type="GO" id="GO:0016787">
    <property type="term" value="F:hydrolase activity"/>
    <property type="evidence" value="ECO:0007669"/>
    <property type="project" value="UniProtKB-KW"/>
</dbReference>
<evidence type="ECO:0000259" key="2">
    <source>
        <dbReference type="SMART" id="SM00849"/>
    </source>
</evidence>
<dbReference type="InterPro" id="IPR036866">
    <property type="entry name" value="RibonucZ/Hydroxyglut_hydro"/>
</dbReference>
<sequence>MTPAPDDLIRFPYDTAPGPGSVIEVAPGVLWARLPLPMTLDHVNLYALEDGDGWTLIDTGINTRACRAAMEALLAGPLAGKPVRRVILTHHHPDHIGLAGWFAEQGAEIWATRTAWLFGRMLTLDQQPQMTAQAETFFRRSGMPEEMLAERKAERPFNFADVVHPIPVGFTRIKQGDLLRIGARDWRVEIGHGHAPEQATLWSEDGLILSADQILPGISPNLGVYATEPEADPVGEWMESCERLRGLVSGTELVLPGHKLPFTGVAARLDQLIDNHVQGIARLRAFLAEPRRATDCFTLLFRRKIDKGSYGLALVEAVAHMNHLHALGETTRTLGPDGAWRWQMRS</sequence>
<dbReference type="InterPro" id="IPR048933">
    <property type="entry name" value="B_lactamase-like_C"/>
</dbReference>
<dbReference type="PANTHER" id="PTHR42951">
    <property type="entry name" value="METALLO-BETA-LACTAMASE DOMAIN-CONTAINING"/>
    <property type="match status" value="1"/>
</dbReference>
<dbReference type="Gene3D" id="1.10.10.10">
    <property type="entry name" value="Winged helix-like DNA-binding domain superfamily/Winged helix DNA-binding domain"/>
    <property type="match status" value="1"/>
</dbReference>
<dbReference type="Proteomes" id="UP000553766">
    <property type="component" value="Unassembled WGS sequence"/>
</dbReference>
<evidence type="ECO:0000256" key="1">
    <source>
        <dbReference type="ARBA" id="ARBA00005250"/>
    </source>
</evidence>
<name>A0A840WZY1_9RHOB</name>
<accession>A0A840WZY1</accession>
<dbReference type="AlphaFoldDB" id="A0A840WZY1"/>
<dbReference type="SMART" id="SM00849">
    <property type="entry name" value="Lactamase_B"/>
    <property type="match status" value="1"/>
</dbReference>
<comment type="caution">
    <text evidence="3">The sequence shown here is derived from an EMBL/GenBank/DDBJ whole genome shotgun (WGS) entry which is preliminary data.</text>
</comment>
<keyword evidence="3" id="KW-0378">Hydrolase</keyword>
<protein>
    <submittedName>
        <fullName evidence="3">Glyoxylase-like metal-dependent hydrolase (Beta-lactamase superfamily II)</fullName>
    </submittedName>
</protein>
<dbReference type="InterPro" id="IPR001279">
    <property type="entry name" value="Metallo-B-lactamas"/>
</dbReference>
<dbReference type="InterPro" id="IPR036388">
    <property type="entry name" value="WH-like_DNA-bd_sf"/>
</dbReference>
<dbReference type="RefSeq" id="WP_184012590.1">
    <property type="nucleotide sequence ID" value="NZ_JACIJS010000008.1"/>
</dbReference>
<gene>
    <name evidence="3" type="ORF">FHS89_002750</name>
</gene>
<feature type="domain" description="Metallo-beta-lactamase" evidence="2">
    <location>
        <begin position="42"/>
        <end position="258"/>
    </location>
</feature>
<comment type="similarity">
    <text evidence="1">Belongs to the metallo-beta-lactamase superfamily. Class-B beta-lactamase family.</text>
</comment>
<reference evidence="3 4" key="1">
    <citation type="submission" date="2020-08" db="EMBL/GenBank/DDBJ databases">
        <title>Genomic Encyclopedia of Type Strains, Phase IV (KMG-IV): sequencing the most valuable type-strain genomes for metagenomic binning, comparative biology and taxonomic classification.</title>
        <authorList>
            <person name="Goeker M."/>
        </authorList>
    </citation>
    <scope>NUCLEOTIDE SEQUENCE [LARGE SCALE GENOMIC DNA]</scope>
    <source>
        <strain evidence="3 4">DSM 103377</strain>
    </source>
</reference>
<dbReference type="EMBL" id="JACIJS010000008">
    <property type="protein sequence ID" value="MBB5516710.1"/>
    <property type="molecule type" value="Genomic_DNA"/>
</dbReference>
<dbReference type="InterPro" id="IPR050855">
    <property type="entry name" value="NDM-1-like"/>
</dbReference>
<dbReference type="SUPFAM" id="SSF56281">
    <property type="entry name" value="Metallo-hydrolase/oxidoreductase"/>
    <property type="match status" value="1"/>
</dbReference>
<evidence type="ECO:0000313" key="3">
    <source>
        <dbReference type="EMBL" id="MBB5516710.1"/>
    </source>
</evidence>
<dbReference type="Pfam" id="PF00753">
    <property type="entry name" value="Lactamase_B"/>
    <property type="match status" value="1"/>
</dbReference>
<evidence type="ECO:0000313" key="4">
    <source>
        <dbReference type="Proteomes" id="UP000553766"/>
    </source>
</evidence>
<dbReference type="GO" id="GO:0017001">
    <property type="term" value="P:antibiotic catabolic process"/>
    <property type="evidence" value="ECO:0007669"/>
    <property type="project" value="UniProtKB-ARBA"/>
</dbReference>
<proteinExistence type="inferred from homology"/>
<dbReference type="Pfam" id="PF21221">
    <property type="entry name" value="B_lactamase-like_C"/>
    <property type="match status" value="1"/>
</dbReference>
<organism evidence="3 4">
    <name type="scientific">Rubricella aquisinus</name>
    <dbReference type="NCBI Taxonomy" id="2028108"/>
    <lineage>
        <taxon>Bacteria</taxon>
        <taxon>Pseudomonadati</taxon>
        <taxon>Pseudomonadota</taxon>
        <taxon>Alphaproteobacteria</taxon>
        <taxon>Rhodobacterales</taxon>
        <taxon>Paracoccaceae</taxon>
        <taxon>Rubricella</taxon>
    </lineage>
</organism>
<dbReference type="Gene3D" id="3.60.15.10">
    <property type="entry name" value="Ribonuclease Z/Hydroxyacylglutathione hydrolase-like"/>
    <property type="match status" value="1"/>
</dbReference>
<dbReference type="PANTHER" id="PTHR42951:SF4">
    <property type="entry name" value="ACYL-COENZYME A THIOESTERASE MBLAC2"/>
    <property type="match status" value="1"/>
</dbReference>
<keyword evidence="4" id="KW-1185">Reference proteome</keyword>